<dbReference type="Proteomes" id="UP000266861">
    <property type="component" value="Unassembled WGS sequence"/>
</dbReference>
<name>A0A397IRE0_9GLOM</name>
<proteinExistence type="predicted"/>
<dbReference type="EMBL" id="PQFF01000197">
    <property type="protein sequence ID" value="RHZ75684.1"/>
    <property type="molecule type" value="Genomic_DNA"/>
</dbReference>
<protein>
    <submittedName>
        <fullName evidence="1">Uncharacterized protein</fullName>
    </submittedName>
</protein>
<keyword evidence="2" id="KW-1185">Reference proteome</keyword>
<reference evidence="1 2" key="1">
    <citation type="submission" date="2018-08" db="EMBL/GenBank/DDBJ databases">
        <title>Genome and evolution of the arbuscular mycorrhizal fungus Diversispora epigaea (formerly Glomus versiforme) and its bacterial endosymbionts.</title>
        <authorList>
            <person name="Sun X."/>
            <person name="Fei Z."/>
            <person name="Harrison M."/>
        </authorList>
    </citation>
    <scope>NUCLEOTIDE SEQUENCE [LARGE SCALE GENOMIC DNA]</scope>
    <source>
        <strain evidence="1 2">IT104</strain>
    </source>
</reference>
<comment type="caution">
    <text evidence="1">The sequence shown here is derived from an EMBL/GenBank/DDBJ whole genome shotgun (WGS) entry which is preliminary data.</text>
</comment>
<sequence length="117" mass="14053">MYKKKLEYWTLITLIWVYGKSICENKAEETHITSIDRVCTFLTWYLPNWSWKHCWDNQSQQWSRRSQFVVVLKNLMMAIHLRTSDLNEIISATLYGITKDPGTHEYYNIMNMALEII</sequence>
<accession>A0A397IRE0</accession>
<gene>
    <name evidence="1" type="ORF">Glove_212g242</name>
</gene>
<evidence type="ECO:0000313" key="1">
    <source>
        <dbReference type="EMBL" id="RHZ75684.1"/>
    </source>
</evidence>
<evidence type="ECO:0000313" key="2">
    <source>
        <dbReference type="Proteomes" id="UP000266861"/>
    </source>
</evidence>
<dbReference type="AlphaFoldDB" id="A0A397IRE0"/>
<organism evidence="1 2">
    <name type="scientific">Diversispora epigaea</name>
    <dbReference type="NCBI Taxonomy" id="1348612"/>
    <lineage>
        <taxon>Eukaryota</taxon>
        <taxon>Fungi</taxon>
        <taxon>Fungi incertae sedis</taxon>
        <taxon>Mucoromycota</taxon>
        <taxon>Glomeromycotina</taxon>
        <taxon>Glomeromycetes</taxon>
        <taxon>Diversisporales</taxon>
        <taxon>Diversisporaceae</taxon>
        <taxon>Diversispora</taxon>
    </lineage>
</organism>